<organism evidence="1 2">
    <name type="scientific">Coptis chinensis</name>
    <dbReference type="NCBI Taxonomy" id="261450"/>
    <lineage>
        <taxon>Eukaryota</taxon>
        <taxon>Viridiplantae</taxon>
        <taxon>Streptophyta</taxon>
        <taxon>Embryophyta</taxon>
        <taxon>Tracheophyta</taxon>
        <taxon>Spermatophyta</taxon>
        <taxon>Magnoliopsida</taxon>
        <taxon>Ranunculales</taxon>
        <taxon>Ranunculaceae</taxon>
        <taxon>Coptidoideae</taxon>
        <taxon>Coptis</taxon>
    </lineage>
</organism>
<dbReference type="Proteomes" id="UP000631114">
    <property type="component" value="Unassembled WGS sequence"/>
</dbReference>
<gene>
    <name evidence="1" type="ORF">IFM89_029352</name>
</gene>
<dbReference type="EMBL" id="JADFTS010000002">
    <property type="protein sequence ID" value="KAF9622068.1"/>
    <property type="molecule type" value="Genomic_DNA"/>
</dbReference>
<dbReference type="AlphaFoldDB" id="A0A835IS84"/>
<accession>A0A835IS84</accession>
<keyword evidence="2" id="KW-1185">Reference proteome</keyword>
<evidence type="ECO:0000313" key="1">
    <source>
        <dbReference type="EMBL" id="KAF9622068.1"/>
    </source>
</evidence>
<evidence type="ECO:0000313" key="2">
    <source>
        <dbReference type="Proteomes" id="UP000631114"/>
    </source>
</evidence>
<reference evidence="1 2" key="1">
    <citation type="submission" date="2020-10" db="EMBL/GenBank/DDBJ databases">
        <title>The Coptis chinensis genome and diversification of protoberbering-type alkaloids.</title>
        <authorList>
            <person name="Wang B."/>
            <person name="Shu S."/>
            <person name="Song C."/>
            <person name="Liu Y."/>
        </authorList>
    </citation>
    <scope>NUCLEOTIDE SEQUENCE [LARGE SCALE GENOMIC DNA]</scope>
    <source>
        <strain evidence="1">HL-2020</strain>
        <tissue evidence="1">Leaf</tissue>
    </source>
</reference>
<name>A0A835IS84_9MAGN</name>
<sequence length="111" mass="12370">MGGGSGSEKGCGDTMIVRWSSKECSFGRRFFRCMGAPRCGGFKWMDLEVDVKEKGKVVAMNEEVDVKEKDQPIEDERKGKGKLKLCINGHIKMHIEDNVSGVTELVKKLSM</sequence>
<proteinExistence type="predicted"/>
<protein>
    <submittedName>
        <fullName evidence="1">Uncharacterized protein</fullName>
    </submittedName>
</protein>
<comment type="caution">
    <text evidence="1">The sequence shown here is derived from an EMBL/GenBank/DDBJ whole genome shotgun (WGS) entry which is preliminary data.</text>
</comment>